<feature type="transmembrane region" description="Helical" evidence="5">
    <location>
        <begin position="96"/>
        <end position="119"/>
    </location>
</feature>
<gene>
    <name evidence="6" type="ORF">EIN_399980</name>
</gene>
<feature type="transmembrane region" description="Helical" evidence="5">
    <location>
        <begin position="66"/>
        <end position="90"/>
    </location>
</feature>
<dbReference type="KEGG" id="eiv:EIN_399980"/>
<evidence type="ECO:0000256" key="4">
    <source>
        <dbReference type="ARBA" id="ARBA00023136"/>
    </source>
</evidence>
<name>A0A0A1UA64_ENTIV</name>
<evidence type="ECO:0000256" key="3">
    <source>
        <dbReference type="ARBA" id="ARBA00022989"/>
    </source>
</evidence>
<keyword evidence="3 5" id="KW-1133">Transmembrane helix</keyword>
<protein>
    <submittedName>
        <fullName evidence="6">Uncharacterized protein</fullName>
    </submittedName>
</protein>
<sequence>MQKPSKRFKLEINKMEDKAAAQATTGVTSLKMPVIVEAALANLCAIASLIFFAFEKENLYVRAHALHSIFFFVVCAIIGFPFFLFCVILGGAMEGIYIALIVIYCVLRIVLIVLACVFAKSERFLTLPILSSFILKLAN</sequence>
<evidence type="ECO:0000256" key="2">
    <source>
        <dbReference type="ARBA" id="ARBA00022692"/>
    </source>
</evidence>
<dbReference type="OMA" id="MEGIYIA"/>
<dbReference type="GO" id="GO:0016020">
    <property type="term" value="C:membrane"/>
    <property type="evidence" value="ECO:0007669"/>
    <property type="project" value="UniProtKB-SubCell"/>
</dbReference>
<keyword evidence="4 5" id="KW-0472">Membrane</keyword>
<feature type="transmembrane region" description="Helical" evidence="5">
    <location>
        <begin position="34"/>
        <end position="54"/>
    </location>
</feature>
<dbReference type="VEuPathDB" id="AmoebaDB:EIN_399980"/>
<organism evidence="6 7">
    <name type="scientific">Entamoeba invadens IP1</name>
    <dbReference type="NCBI Taxonomy" id="370355"/>
    <lineage>
        <taxon>Eukaryota</taxon>
        <taxon>Amoebozoa</taxon>
        <taxon>Evosea</taxon>
        <taxon>Archamoebae</taxon>
        <taxon>Mastigamoebida</taxon>
        <taxon>Entamoebidae</taxon>
        <taxon>Entamoeba</taxon>
    </lineage>
</organism>
<dbReference type="AlphaFoldDB" id="A0A0A1UA64"/>
<evidence type="ECO:0000313" key="7">
    <source>
        <dbReference type="Proteomes" id="UP000014680"/>
    </source>
</evidence>
<keyword evidence="2 5" id="KW-0812">Transmembrane</keyword>
<dbReference type="OrthoDB" id="5546837at2759"/>
<dbReference type="GeneID" id="14890900"/>
<keyword evidence="7" id="KW-1185">Reference proteome</keyword>
<dbReference type="EMBL" id="KB206411">
    <property type="protein sequence ID" value="ELP91938.1"/>
    <property type="molecule type" value="Genomic_DNA"/>
</dbReference>
<evidence type="ECO:0000256" key="1">
    <source>
        <dbReference type="ARBA" id="ARBA00004141"/>
    </source>
</evidence>
<evidence type="ECO:0000313" key="6">
    <source>
        <dbReference type="EMBL" id="ELP91938.1"/>
    </source>
</evidence>
<dbReference type="PANTHER" id="PTHR36460:SF1">
    <property type="entry name" value="UPF0132 DOMAIN PROTEIN (AFU_ORTHOLOGUE AFUA_3G10255)"/>
    <property type="match status" value="1"/>
</dbReference>
<accession>A0A0A1UA64</accession>
<evidence type="ECO:0000256" key="5">
    <source>
        <dbReference type="SAM" id="Phobius"/>
    </source>
</evidence>
<dbReference type="PANTHER" id="PTHR36460">
    <property type="entry name" value="UPF0132 DOMAIN PROTEIN (AFU_ORTHOLOGUE AFUA_3G10255)"/>
    <property type="match status" value="1"/>
</dbReference>
<dbReference type="Proteomes" id="UP000014680">
    <property type="component" value="Unassembled WGS sequence"/>
</dbReference>
<reference evidence="6 7" key="1">
    <citation type="submission" date="2012-10" db="EMBL/GenBank/DDBJ databases">
        <authorList>
            <person name="Zafar N."/>
            <person name="Inman J."/>
            <person name="Hall N."/>
            <person name="Lorenzi H."/>
            <person name="Caler E."/>
        </authorList>
    </citation>
    <scope>NUCLEOTIDE SEQUENCE [LARGE SCALE GENOMIC DNA]</scope>
    <source>
        <strain evidence="6 7">IP1</strain>
    </source>
</reference>
<proteinExistence type="predicted"/>
<comment type="subcellular location">
    <subcellularLocation>
        <location evidence="1">Membrane</location>
        <topology evidence="1">Multi-pass membrane protein</topology>
    </subcellularLocation>
</comment>
<dbReference type="RefSeq" id="XP_004258709.1">
    <property type="nucleotide sequence ID" value="XM_004258661.1"/>
</dbReference>